<geneLocation type="plasmid" evidence="1">
    <name>pCOV20</name>
</geneLocation>
<name>A0A2H5C945_ECOLX</name>
<dbReference type="AlphaFoldDB" id="A0A2H5C945"/>
<reference evidence="1" key="1">
    <citation type="journal article" date="2018" name="PLoS ONE">
        <title>Characterization of plasmids harboring blaCTX-M and blaCMY genes in E. coli from French broilers.</title>
        <authorList>
            <person name="Touzain F."/>
            <person name="Le Devendec L."/>
            <person name="De Boisseson C."/>
            <person name="Baron S."/>
            <person name="Jouy E."/>
            <person name="Perrin-Guyomard A."/>
            <person name="Blanchard Y."/>
            <person name="Kempf I."/>
        </authorList>
    </citation>
    <scope>NUCLEOTIDE SEQUENCE</scope>
    <source>
        <plasmid evidence="1">pCOV20</plasmid>
    </source>
</reference>
<organism evidence="1">
    <name type="scientific">Escherichia coli</name>
    <dbReference type="NCBI Taxonomy" id="562"/>
    <lineage>
        <taxon>Bacteria</taxon>
        <taxon>Pseudomonadati</taxon>
        <taxon>Pseudomonadota</taxon>
        <taxon>Gammaproteobacteria</taxon>
        <taxon>Enterobacterales</taxon>
        <taxon>Enterobacteriaceae</taxon>
        <taxon>Escherichia</taxon>
    </lineage>
</organism>
<sequence>MPSALSASSTGAIRAISVSDETGAASGLLDAGPRSITSAPSAISLRACAMAASGARYRPPSEKLSEVMLTMPKMMSDLFMGASIIIIIEHESHTDARVERESPGE</sequence>
<dbReference type="EMBL" id="MG648957">
    <property type="protein sequence ID" value="AUH19449.1"/>
    <property type="molecule type" value="Genomic_DNA"/>
</dbReference>
<evidence type="ECO:0000313" key="1">
    <source>
        <dbReference type="EMBL" id="AUH19449.1"/>
    </source>
</evidence>
<protein>
    <submittedName>
        <fullName evidence="1">Uncharacterized protein</fullName>
    </submittedName>
</protein>
<proteinExistence type="predicted"/>
<gene>
    <name evidence="1" type="ORF">PCOV20_00125</name>
</gene>
<accession>A0A2H5C945</accession>
<keyword evidence="1" id="KW-0614">Plasmid</keyword>